<keyword evidence="2" id="KW-1185">Reference proteome</keyword>
<sequence length="69" mass="7586">MSTRSNMGRAGCNLGNTTAATGSALLEHEPECPAYYVQLIIVQTPKWYELEVIPDVLFMQSSLPKADQV</sequence>
<dbReference type="OrthoDB" id="10278721at2759"/>
<dbReference type="AlphaFoldDB" id="A0A2P5CPW7"/>
<comment type="caution">
    <text evidence="1">The sequence shown here is derived from an EMBL/GenBank/DDBJ whole genome shotgun (WGS) entry which is preliminary data.</text>
</comment>
<evidence type="ECO:0000313" key="2">
    <source>
        <dbReference type="Proteomes" id="UP000237105"/>
    </source>
</evidence>
<evidence type="ECO:0000313" key="1">
    <source>
        <dbReference type="EMBL" id="PON63073.1"/>
    </source>
</evidence>
<dbReference type="EMBL" id="JXTB01000107">
    <property type="protein sequence ID" value="PON63073.1"/>
    <property type="molecule type" value="Genomic_DNA"/>
</dbReference>
<gene>
    <name evidence="1" type="ORF">PanWU01x14_133450</name>
</gene>
<dbReference type="Proteomes" id="UP000237105">
    <property type="component" value="Unassembled WGS sequence"/>
</dbReference>
<accession>A0A2P5CPW7</accession>
<organism evidence="1 2">
    <name type="scientific">Parasponia andersonii</name>
    <name type="common">Sponia andersonii</name>
    <dbReference type="NCBI Taxonomy" id="3476"/>
    <lineage>
        <taxon>Eukaryota</taxon>
        <taxon>Viridiplantae</taxon>
        <taxon>Streptophyta</taxon>
        <taxon>Embryophyta</taxon>
        <taxon>Tracheophyta</taxon>
        <taxon>Spermatophyta</taxon>
        <taxon>Magnoliopsida</taxon>
        <taxon>eudicotyledons</taxon>
        <taxon>Gunneridae</taxon>
        <taxon>Pentapetalae</taxon>
        <taxon>rosids</taxon>
        <taxon>fabids</taxon>
        <taxon>Rosales</taxon>
        <taxon>Cannabaceae</taxon>
        <taxon>Parasponia</taxon>
    </lineage>
</organism>
<name>A0A2P5CPW7_PARAD</name>
<protein>
    <submittedName>
        <fullName evidence="1">Uncharacterized protein</fullName>
    </submittedName>
</protein>
<proteinExistence type="predicted"/>
<reference evidence="2" key="1">
    <citation type="submission" date="2016-06" db="EMBL/GenBank/DDBJ databases">
        <title>Parallel loss of symbiosis genes in relatives of nitrogen-fixing non-legume Parasponia.</title>
        <authorList>
            <person name="Van Velzen R."/>
            <person name="Holmer R."/>
            <person name="Bu F."/>
            <person name="Rutten L."/>
            <person name="Van Zeijl A."/>
            <person name="Liu W."/>
            <person name="Santuari L."/>
            <person name="Cao Q."/>
            <person name="Sharma T."/>
            <person name="Shen D."/>
            <person name="Roswanjaya Y."/>
            <person name="Wardhani T."/>
            <person name="Kalhor M.S."/>
            <person name="Jansen J."/>
            <person name="Van den Hoogen J."/>
            <person name="Gungor B."/>
            <person name="Hartog M."/>
            <person name="Hontelez J."/>
            <person name="Verver J."/>
            <person name="Yang W.-C."/>
            <person name="Schijlen E."/>
            <person name="Repin R."/>
            <person name="Schilthuizen M."/>
            <person name="Schranz E."/>
            <person name="Heidstra R."/>
            <person name="Miyata K."/>
            <person name="Fedorova E."/>
            <person name="Kohlen W."/>
            <person name="Bisseling T."/>
            <person name="Smit S."/>
            <person name="Geurts R."/>
        </authorList>
    </citation>
    <scope>NUCLEOTIDE SEQUENCE [LARGE SCALE GENOMIC DNA]</scope>
    <source>
        <strain evidence="2">cv. WU1-14</strain>
    </source>
</reference>